<dbReference type="PANTHER" id="PTHR47331:SF1">
    <property type="entry name" value="GAG-LIKE PROTEIN"/>
    <property type="match status" value="1"/>
</dbReference>
<keyword evidence="1" id="KW-0808">Transferase</keyword>
<comment type="caution">
    <text evidence="1">The sequence shown here is derived from an EMBL/GenBank/DDBJ whole genome shotgun (WGS) entry which is preliminary data.</text>
</comment>
<gene>
    <name evidence="1" type="ORF">H4Q32_012649</name>
</gene>
<dbReference type="InterPro" id="IPR008042">
    <property type="entry name" value="Retrotrans_Pao"/>
</dbReference>
<reference evidence="1 2" key="1">
    <citation type="submission" date="2022-01" db="EMBL/GenBank/DDBJ databases">
        <title>A high-quality chromosome-level genome assembly of rohu carp, Labeo rohita.</title>
        <authorList>
            <person name="Arick M.A. II"/>
            <person name="Hsu C.-Y."/>
            <person name="Magbanua Z."/>
            <person name="Pechanova O."/>
            <person name="Grover C."/>
            <person name="Miller E."/>
            <person name="Thrash A."/>
            <person name="Ezzel L."/>
            <person name="Alam S."/>
            <person name="Benzie J."/>
            <person name="Hamilton M."/>
            <person name="Karsi A."/>
            <person name="Lawrence M.L."/>
            <person name="Peterson D.G."/>
        </authorList>
    </citation>
    <scope>NUCLEOTIDE SEQUENCE [LARGE SCALE GENOMIC DNA]</scope>
    <source>
        <strain evidence="2">BAU-BD-2019</strain>
        <tissue evidence="1">Blood</tissue>
    </source>
</reference>
<keyword evidence="1" id="KW-0418">Kinase</keyword>
<accession>A0ABQ8LYY7</accession>
<evidence type="ECO:0000313" key="2">
    <source>
        <dbReference type="Proteomes" id="UP000830375"/>
    </source>
</evidence>
<dbReference type="PANTHER" id="PTHR47331">
    <property type="entry name" value="PHD-TYPE DOMAIN-CONTAINING PROTEIN"/>
    <property type="match status" value="1"/>
</dbReference>
<dbReference type="Proteomes" id="UP000830375">
    <property type="component" value="Unassembled WGS sequence"/>
</dbReference>
<dbReference type="EMBL" id="JACTAM010000015">
    <property type="protein sequence ID" value="KAI2655869.1"/>
    <property type="molecule type" value="Genomic_DNA"/>
</dbReference>
<sequence length="298" mass="34634">MKIQSSRFVNLQRSKRNASQYCRAPLVKQLNLDSEKPPLERALGIQWNILKDVLTFRVAVKNQAPTRQTILSIVSSIYDPLGFISPFILKAKQILQRLCHERQQQKFSRHLCTGKSQSYFHIKWVTVPRLELAAATLAVKVDRRLHKELHMELKDSTFWTDSTVVLKYIHNQTKRFHTYVANRTAVIHNLSQMVEWSSLHDKGEKSEWPKVPEELRTQKDKALVMDSKWKVKQKGLTPENLDGAEKLIIRYEQQRYLDSELTLLRKGKHIKSNRSIHKLGPIIDEGILMIGGRLRKAA</sequence>
<proteinExistence type="predicted"/>
<keyword evidence="2" id="KW-1185">Reference proteome</keyword>
<dbReference type="GO" id="GO:0016301">
    <property type="term" value="F:kinase activity"/>
    <property type="evidence" value="ECO:0007669"/>
    <property type="project" value="UniProtKB-KW"/>
</dbReference>
<dbReference type="Pfam" id="PF05380">
    <property type="entry name" value="Peptidase_A17"/>
    <property type="match status" value="1"/>
</dbReference>
<organism evidence="1 2">
    <name type="scientific">Labeo rohita</name>
    <name type="common">Indian major carp</name>
    <name type="synonym">Cyprinus rohita</name>
    <dbReference type="NCBI Taxonomy" id="84645"/>
    <lineage>
        <taxon>Eukaryota</taxon>
        <taxon>Metazoa</taxon>
        <taxon>Chordata</taxon>
        <taxon>Craniata</taxon>
        <taxon>Vertebrata</taxon>
        <taxon>Euteleostomi</taxon>
        <taxon>Actinopterygii</taxon>
        <taxon>Neopterygii</taxon>
        <taxon>Teleostei</taxon>
        <taxon>Ostariophysi</taxon>
        <taxon>Cypriniformes</taxon>
        <taxon>Cyprinidae</taxon>
        <taxon>Labeoninae</taxon>
        <taxon>Labeonini</taxon>
        <taxon>Labeo</taxon>
    </lineage>
</organism>
<protein>
    <submittedName>
        <fullName evidence="1">Adenylate kinase</fullName>
    </submittedName>
</protein>
<evidence type="ECO:0000313" key="1">
    <source>
        <dbReference type="EMBL" id="KAI2655869.1"/>
    </source>
</evidence>
<name>A0ABQ8LYY7_LABRO</name>